<reference evidence="2" key="2">
    <citation type="journal article" date="2022" name="Res Sq">
        <title>Comparative Genomics Reveals Insights into the Divergent Evolution of Astigmatic Mites and Household Pest Adaptations.</title>
        <authorList>
            <person name="Xiong Q."/>
            <person name="Wan A.T.-Y."/>
            <person name="Liu X.-Y."/>
            <person name="Fung C.S.-H."/>
            <person name="Xiao X."/>
            <person name="Malainual N."/>
            <person name="Hou J."/>
            <person name="Wang L."/>
            <person name="Wang M."/>
            <person name="Yang K."/>
            <person name="Cui Y."/>
            <person name="Leung E."/>
            <person name="Nong W."/>
            <person name="Shin S.-K."/>
            <person name="Au S."/>
            <person name="Jeong K.Y."/>
            <person name="Chew F.T."/>
            <person name="Hui J."/>
            <person name="Leung T.F."/>
            <person name="Tungtrongchitr A."/>
            <person name="Zhong N."/>
            <person name="Liu Z."/>
            <person name="Tsui S."/>
        </authorList>
    </citation>
    <scope>NUCLEOTIDE SEQUENCE</scope>
    <source>
        <strain evidence="2">Derf</strain>
        <tissue evidence="2">Whole organism</tissue>
    </source>
</reference>
<reference evidence="2" key="1">
    <citation type="submission" date="2013-05" db="EMBL/GenBank/DDBJ databases">
        <authorList>
            <person name="Yim A.K.Y."/>
            <person name="Chan T.F."/>
            <person name="Ji K.M."/>
            <person name="Liu X.Y."/>
            <person name="Zhou J.W."/>
            <person name="Li R.Q."/>
            <person name="Yang K.Y."/>
            <person name="Li J."/>
            <person name="Li M."/>
            <person name="Law P.T.W."/>
            <person name="Wu Y.L."/>
            <person name="Cai Z.L."/>
            <person name="Qin H."/>
            <person name="Bao Y."/>
            <person name="Leung R.K.K."/>
            <person name="Ng P.K.S."/>
            <person name="Zou J."/>
            <person name="Zhong X.J."/>
            <person name="Ran P.X."/>
            <person name="Zhong N.S."/>
            <person name="Liu Z.G."/>
            <person name="Tsui S.K.W."/>
        </authorList>
    </citation>
    <scope>NUCLEOTIDE SEQUENCE</scope>
    <source>
        <strain evidence="2">Derf</strain>
        <tissue evidence="2">Whole organism</tissue>
    </source>
</reference>
<comment type="caution">
    <text evidence="2">The sequence shown here is derived from an EMBL/GenBank/DDBJ whole genome shotgun (WGS) entry which is preliminary data.</text>
</comment>
<protein>
    <submittedName>
        <fullName evidence="2">Uncharacterized protein</fullName>
    </submittedName>
</protein>
<organism evidence="2 3">
    <name type="scientific">Dermatophagoides farinae</name>
    <name type="common">American house dust mite</name>
    <dbReference type="NCBI Taxonomy" id="6954"/>
    <lineage>
        <taxon>Eukaryota</taxon>
        <taxon>Metazoa</taxon>
        <taxon>Ecdysozoa</taxon>
        <taxon>Arthropoda</taxon>
        <taxon>Chelicerata</taxon>
        <taxon>Arachnida</taxon>
        <taxon>Acari</taxon>
        <taxon>Acariformes</taxon>
        <taxon>Sarcoptiformes</taxon>
        <taxon>Astigmata</taxon>
        <taxon>Psoroptidia</taxon>
        <taxon>Analgoidea</taxon>
        <taxon>Pyroglyphidae</taxon>
        <taxon>Dermatophagoidinae</taxon>
        <taxon>Dermatophagoides</taxon>
    </lineage>
</organism>
<dbReference type="Proteomes" id="UP000790347">
    <property type="component" value="Unassembled WGS sequence"/>
</dbReference>
<evidence type="ECO:0000313" key="2">
    <source>
        <dbReference type="EMBL" id="KAH9506934.1"/>
    </source>
</evidence>
<dbReference type="AlphaFoldDB" id="A0A922L4Z5"/>
<name>A0A922L4Z5_DERFA</name>
<evidence type="ECO:0000313" key="3">
    <source>
        <dbReference type="Proteomes" id="UP000790347"/>
    </source>
</evidence>
<gene>
    <name evidence="2" type="ORF">DERF_011640</name>
</gene>
<feature type="region of interest" description="Disordered" evidence="1">
    <location>
        <begin position="1"/>
        <end position="26"/>
    </location>
</feature>
<dbReference type="EMBL" id="ASGP02000005">
    <property type="protein sequence ID" value="KAH9506934.1"/>
    <property type="molecule type" value="Genomic_DNA"/>
</dbReference>
<accession>A0A922L4Z5</accession>
<evidence type="ECO:0000256" key="1">
    <source>
        <dbReference type="SAM" id="MobiDB-lite"/>
    </source>
</evidence>
<proteinExistence type="predicted"/>
<sequence>MANGQQPIIIHHHQQQQQQQQQQRQQNMDTKYQFRYELVINSILSSMMAVDGNCFCYSK</sequence>
<keyword evidence="3" id="KW-1185">Reference proteome</keyword>